<reference evidence="2" key="1">
    <citation type="journal article" date="2014" name="Front. Microbiol.">
        <title>High frequency of phylogenetically diverse reductive dehalogenase-homologous genes in deep subseafloor sedimentary metagenomes.</title>
        <authorList>
            <person name="Kawai M."/>
            <person name="Futagami T."/>
            <person name="Toyoda A."/>
            <person name="Takaki Y."/>
            <person name="Nishi S."/>
            <person name="Hori S."/>
            <person name="Arai W."/>
            <person name="Tsubouchi T."/>
            <person name="Morono Y."/>
            <person name="Uchiyama I."/>
            <person name="Ito T."/>
            <person name="Fujiyama A."/>
            <person name="Inagaki F."/>
            <person name="Takami H."/>
        </authorList>
    </citation>
    <scope>NUCLEOTIDE SEQUENCE</scope>
    <source>
        <strain evidence="2">Expedition CK06-06</strain>
    </source>
</reference>
<accession>X0ZGK6</accession>
<dbReference type="InterPro" id="IPR018247">
    <property type="entry name" value="EF_Hand_1_Ca_BS"/>
</dbReference>
<proteinExistence type="predicted"/>
<dbReference type="AlphaFoldDB" id="X0ZGK6"/>
<evidence type="ECO:0000313" key="2">
    <source>
        <dbReference type="EMBL" id="GAG59458.1"/>
    </source>
</evidence>
<gene>
    <name evidence="2" type="ORF">S01H4_17153</name>
</gene>
<sequence length="204" mass="22209">DLLSDGAEVYTYLTDPRLADSDADGIDDYREVMVLGTDPNNQDSDQDGILDGQDFLPTIHWIFPIAGIIALLFVAAVGVRRFRDTYMVEEFVTKADPASLGLEPGMDIAVEYKIRDGHVIFGVVVRNGSDNPMQNVQVVLGVPDLTDAIKTENLGTVESDSVSVAEIQFELQPGAEGELVGMVEYDSVEGEHKVVNLKPVRIVA</sequence>
<keyword evidence="1" id="KW-0472">Membrane</keyword>
<dbReference type="EMBL" id="BART01007542">
    <property type="protein sequence ID" value="GAG59458.1"/>
    <property type="molecule type" value="Genomic_DNA"/>
</dbReference>
<keyword evidence="1" id="KW-0812">Transmembrane</keyword>
<name>X0ZGK6_9ZZZZ</name>
<evidence type="ECO:0000256" key="1">
    <source>
        <dbReference type="SAM" id="Phobius"/>
    </source>
</evidence>
<dbReference type="SUPFAM" id="SSF103647">
    <property type="entry name" value="TSP type-3 repeat"/>
    <property type="match status" value="1"/>
</dbReference>
<dbReference type="InterPro" id="IPR028974">
    <property type="entry name" value="TSP_type-3_rpt"/>
</dbReference>
<feature type="transmembrane region" description="Helical" evidence="1">
    <location>
        <begin position="59"/>
        <end position="79"/>
    </location>
</feature>
<dbReference type="GO" id="GO:0005509">
    <property type="term" value="F:calcium ion binding"/>
    <property type="evidence" value="ECO:0007669"/>
    <property type="project" value="InterPro"/>
</dbReference>
<dbReference type="PROSITE" id="PS00018">
    <property type="entry name" value="EF_HAND_1"/>
    <property type="match status" value="1"/>
</dbReference>
<comment type="caution">
    <text evidence="2">The sequence shown here is derived from an EMBL/GenBank/DDBJ whole genome shotgun (WGS) entry which is preliminary data.</text>
</comment>
<feature type="non-terminal residue" evidence="2">
    <location>
        <position position="1"/>
    </location>
</feature>
<organism evidence="2">
    <name type="scientific">marine sediment metagenome</name>
    <dbReference type="NCBI Taxonomy" id="412755"/>
    <lineage>
        <taxon>unclassified sequences</taxon>
        <taxon>metagenomes</taxon>
        <taxon>ecological metagenomes</taxon>
    </lineage>
</organism>
<keyword evidence="1" id="KW-1133">Transmembrane helix</keyword>
<protein>
    <submittedName>
        <fullName evidence="2">Uncharacterized protein</fullName>
    </submittedName>
</protein>